<gene>
    <name evidence="9" type="primary">Pde4c</name>
    <name evidence="9" type="ORF">AK812_SmicGene7625</name>
</gene>
<feature type="binding site" evidence="4">
    <location>
        <position position="888"/>
    </location>
    <ligand>
        <name>AMP</name>
        <dbReference type="ChEBI" id="CHEBI:456215"/>
    </ligand>
</feature>
<proteinExistence type="inferred from homology"/>
<evidence type="ECO:0000256" key="3">
    <source>
        <dbReference type="PIRSR" id="PIRSR623088-1"/>
    </source>
</evidence>
<keyword evidence="10" id="KW-1185">Reference proteome</keyword>
<dbReference type="Pfam" id="PF00233">
    <property type="entry name" value="PDEase_I"/>
    <property type="match status" value="1"/>
</dbReference>
<comment type="similarity">
    <text evidence="6">Belongs to the cyclic nucleotide phosphodiesterase family.</text>
</comment>
<dbReference type="Proteomes" id="UP000186817">
    <property type="component" value="Unassembled WGS sequence"/>
</dbReference>
<dbReference type="PROSITE" id="PS51845">
    <property type="entry name" value="PDEASE_I_2"/>
    <property type="match status" value="1"/>
</dbReference>
<feature type="binding site" evidence="4">
    <location>
        <position position="836"/>
    </location>
    <ligand>
        <name>AMP</name>
        <dbReference type="ChEBI" id="CHEBI:456215"/>
    </ligand>
</feature>
<comment type="cofactor">
    <cofactor evidence="6">
        <name>a divalent metal cation</name>
        <dbReference type="ChEBI" id="CHEBI:60240"/>
    </cofactor>
    <text evidence="6">Binds 2 divalent metal cations per subunit. Site 1 may preferentially bind zinc ions, while site 2 has a preference for magnesium and/or manganese ions.</text>
</comment>
<evidence type="ECO:0000256" key="1">
    <source>
        <dbReference type="ARBA" id="ARBA00022723"/>
    </source>
</evidence>
<feature type="region of interest" description="Disordered" evidence="7">
    <location>
        <begin position="379"/>
        <end position="476"/>
    </location>
</feature>
<dbReference type="InterPro" id="IPR023088">
    <property type="entry name" value="PDEase"/>
</dbReference>
<dbReference type="CDD" id="cd00077">
    <property type="entry name" value="HDc"/>
    <property type="match status" value="1"/>
</dbReference>
<evidence type="ECO:0000256" key="4">
    <source>
        <dbReference type="PIRSR" id="PIRSR623088-2"/>
    </source>
</evidence>
<dbReference type="GO" id="GO:0004114">
    <property type="term" value="F:3',5'-cyclic-nucleotide phosphodiesterase activity"/>
    <property type="evidence" value="ECO:0007669"/>
    <property type="project" value="InterPro"/>
</dbReference>
<dbReference type="Gene3D" id="1.10.1300.10">
    <property type="entry name" value="3'5'-cyclic nucleotide phosphodiesterase, catalytic domain"/>
    <property type="match status" value="1"/>
</dbReference>
<feature type="binding site" evidence="5">
    <location>
        <position position="726"/>
    </location>
    <ligand>
        <name>Zn(2+)</name>
        <dbReference type="ChEBI" id="CHEBI:29105"/>
        <label>2</label>
    </ligand>
</feature>
<feature type="binding site" evidence="4">
    <location>
        <position position="726"/>
    </location>
    <ligand>
        <name>AMP</name>
        <dbReference type="ChEBI" id="CHEBI:456215"/>
    </ligand>
</feature>
<accession>A0A1Q9EN86</accession>
<dbReference type="PANTHER" id="PTHR11347">
    <property type="entry name" value="CYCLIC NUCLEOTIDE PHOSPHODIESTERASE"/>
    <property type="match status" value="1"/>
</dbReference>
<name>A0A1Q9EN86_SYMMI</name>
<dbReference type="SUPFAM" id="SSF109604">
    <property type="entry name" value="HD-domain/PDEase-like"/>
    <property type="match status" value="1"/>
</dbReference>
<dbReference type="PRINTS" id="PR00387">
    <property type="entry name" value="PDIESTERASE1"/>
</dbReference>
<evidence type="ECO:0000256" key="2">
    <source>
        <dbReference type="ARBA" id="ARBA00022801"/>
    </source>
</evidence>
<evidence type="ECO:0000256" key="5">
    <source>
        <dbReference type="PIRSR" id="PIRSR623088-3"/>
    </source>
</evidence>
<dbReference type="InterPro" id="IPR036971">
    <property type="entry name" value="PDEase_catalytic_dom_sf"/>
</dbReference>
<dbReference type="GO" id="GO:0046872">
    <property type="term" value="F:metal ion binding"/>
    <property type="evidence" value="ECO:0007669"/>
    <property type="project" value="UniProtKB-KW"/>
</dbReference>
<feature type="binding site" evidence="5">
    <location>
        <position position="836"/>
    </location>
    <ligand>
        <name>Zn(2+)</name>
        <dbReference type="ChEBI" id="CHEBI:29105"/>
        <label>1</label>
    </ligand>
</feature>
<feature type="binding site" evidence="5">
    <location>
        <position position="686"/>
    </location>
    <ligand>
        <name>Zn(2+)</name>
        <dbReference type="ChEBI" id="CHEBI:29105"/>
        <label>1</label>
    </ligand>
</feature>
<feature type="binding site" evidence="5">
    <location>
        <position position="725"/>
    </location>
    <ligand>
        <name>Zn(2+)</name>
        <dbReference type="ChEBI" id="CHEBI:29105"/>
        <label>1</label>
    </ligand>
</feature>
<feature type="compositionally biased region" description="Basic and acidic residues" evidence="7">
    <location>
        <begin position="383"/>
        <end position="397"/>
    </location>
</feature>
<feature type="binding site" evidence="4">
    <location>
        <begin position="682"/>
        <end position="686"/>
    </location>
    <ligand>
        <name>AMP</name>
        <dbReference type="ChEBI" id="CHEBI:456215"/>
    </ligand>
</feature>
<dbReference type="InterPro" id="IPR023174">
    <property type="entry name" value="PDEase_CS"/>
</dbReference>
<dbReference type="OrthoDB" id="425739at2759"/>
<feature type="compositionally biased region" description="Acidic residues" evidence="7">
    <location>
        <begin position="462"/>
        <end position="476"/>
    </location>
</feature>
<comment type="caution">
    <text evidence="9">The sequence shown here is derived from an EMBL/GenBank/DDBJ whole genome shotgun (WGS) entry which is preliminary data.</text>
</comment>
<dbReference type="EC" id="3.1.4.-" evidence="6"/>
<evidence type="ECO:0000256" key="7">
    <source>
        <dbReference type="SAM" id="MobiDB-lite"/>
    </source>
</evidence>
<evidence type="ECO:0000313" key="9">
    <source>
        <dbReference type="EMBL" id="OLQ08848.1"/>
    </source>
</evidence>
<dbReference type="SMART" id="SM00471">
    <property type="entry name" value="HDc"/>
    <property type="match status" value="1"/>
</dbReference>
<evidence type="ECO:0000256" key="6">
    <source>
        <dbReference type="RuleBase" id="RU363067"/>
    </source>
</evidence>
<evidence type="ECO:0000313" key="10">
    <source>
        <dbReference type="Proteomes" id="UP000186817"/>
    </source>
</evidence>
<protein>
    <recommendedName>
        <fullName evidence="6">Phosphodiesterase</fullName>
        <ecNumber evidence="6">3.1.4.-</ecNumber>
    </recommendedName>
</protein>
<feature type="domain" description="PDEase" evidence="8">
    <location>
        <begin position="592"/>
        <end position="932"/>
    </location>
</feature>
<dbReference type="InterPro" id="IPR003607">
    <property type="entry name" value="HD/PDEase_dom"/>
</dbReference>
<feature type="active site" description="Proton donor" evidence="3">
    <location>
        <position position="682"/>
    </location>
</feature>
<feature type="binding site" evidence="5">
    <location>
        <position position="726"/>
    </location>
    <ligand>
        <name>Zn(2+)</name>
        <dbReference type="ChEBI" id="CHEBI:29105"/>
        <label>1</label>
    </ligand>
</feature>
<evidence type="ECO:0000259" key="8">
    <source>
        <dbReference type="PROSITE" id="PS51845"/>
    </source>
</evidence>
<dbReference type="EMBL" id="LSRX01000109">
    <property type="protein sequence ID" value="OLQ08848.1"/>
    <property type="molecule type" value="Genomic_DNA"/>
</dbReference>
<keyword evidence="1 5" id="KW-0479">Metal-binding</keyword>
<sequence length="952" mass="108675">MLSFVCDAGDKRRLADRGEFCEEERFRRVHGESTFAPTELQRLQAFGFTEEEIIRRLCDGMGFDDDELRRLELAGFSLAKLTRRVFGTSNPTKEEEQQSRAIRSASGVFEEGQRRLGESQIKKALRRLSSDAHLLSEDDHTRRLSTGEGFSEMEILTLNSAALSQSLNRLAPSISEMDEQDRERLETCGIPVEEIKRRTLCGEDFTLEEIDRIHANGFSIDALQRSVMAEEVDDSDDEDAAEVLFTKAKAVAKMVQISMPFADELARLLQDRYVSHEKSQTNAMQTQVLDELRTAASSAADDPSEITLAELAKAIARAIHAEVEEEHITEATELLQMLRAQFLQQLLEAAMQLEEDTGIAKFMAWQWPVTMGGSIGTECTGDDADRHHASEMPEDMPKPISSDQEQEPTTPVTVKRKSKKKVTMGDEVQAITPEQEGTFESDQPKPSLQRAGTRYVAKAENQQEDEGNDSATDEAEDGEDIFEVHSELSQLEEYVQSWVVKYRRAIHNRRKISASMRRALDEKISAISNEMRRLDRGRVSVASTTTSEIFMQTAYLGLKTNRRFRSLRDVVRKVQEDIRTRRILLLWREHLENSSPTSNLRAQLLMSGSMDFEDAIGKLSIDIWDGVNVLELERSCNEPMFQVFFAIWQQHHIGHFVKAKKVKVQEYIKAVDNGYVKANPYHNSAHAAEVTLMTYQIWSYLSQGSFKGYFEQVDLLVVMIAAAIHDIAHPATNNDFLIKTKSPLALRYHDTSILENFHLATAFELMRAREVSLLEHNLPSPPVTSLRRRIVDIVLATDMARHKEQVDDMGRLVSRCTNRQEIDKHKLEQYIVHMADVGHPFRPVAQHQEWARRVNEEFIAQGDREKELGLTPIDMFDRDKAPPLPKNQLGFLQFVIQPLWKPMEELLAQKGRPANLFLQRNIRAWQERIEATAKRVDRTVQKQPTEVNQVDL</sequence>
<reference evidence="9 10" key="1">
    <citation type="submission" date="2016-02" db="EMBL/GenBank/DDBJ databases">
        <title>Genome analysis of coral dinoflagellate symbionts highlights evolutionary adaptations to a symbiotic lifestyle.</title>
        <authorList>
            <person name="Aranda M."/>
            <person name="Li Y."/>
            <person name="Liew Y.J."/>
            <person name="Baumgarten S."/>
            <person name="Simakov O."/>
            <person name="Wilson M."/>
            <person name="Piel J."/>
            <person name="Ashoor H."/>
            <person name="Bougouffa S."/>
            <person name="Bajic V.B."/>
            <person name="Ryu T."/>
            <person name="Ravasi T."/>
            <person name="Bayer T."/>
            <person name="Micklem G."/>
            <person name="Kim H."/>
            <person name="Bhak J."/>
            <person name="Lajeunesse T.C."/>
            <person name="Voolstra C.R."/>
        </authorList>
    </citation>
    <scope>NUCLEOTIDE SEQUENCE [LARGE SCALE GENOMIC DNA]</scope>
    <source>
        <strain evidence="9 10">CCMP2467</strain>
    </source>
</reference>
<dbReference type="GO" id="GO:0007165">
    <property type="term" value="P:signal transduction"/>
    <property type="evidence" value="ECO:0007669"/>
    <property type="project" value="InterPro"/>
</dbReference>
<dbReference type="PROSITE" id="PS00126">
    <property type="entry name" value="PDEASE_I_1"/>
    <property type="match status" value="1"/>
</dbReference>
<dbReference type="AlphaFoldDB" id="A0A1Q9EN86"/>
<keyword evidence="2 6" id="KW-0378">Hydrolase</keyword>
<organism evidence="9 10">
    <name type="scientific">Symbiodinium microadriaticum</name>
    <name type="common">Dinoflagellate</name>
    <name type="synonym">Zooxanthella microadriatica</name>
    <dbReference type="NCBI Taxonomy" id="2951"/>
    <lineage>
        <taxon>Eukaryota</taxon>
        <taxon>Sar</taxon>
        <taxon>Alveolata</taxon>
        <taxon>Dinophyceae</taxon>
        <taxon>Suessiales</taxon>
        <taxon>Symbiodiniaceae</taxon>
        <taxon>Symbiodinium</taxon>
    </lineage>
</organism>
<dbReference type="InterPro" id="IPR002073">
    <property type="entry name" value="PDEase_catalytic_dom"/>
</dbReference>